<keyword evidence="3" id="KW-1185">Reference proteome</keyword>
<name>A0AAV6K7Z6_9ERIC</name>
<dbReference type="Proteomes" id="UP000823749">
    <property type="component" value="Chromosome 5"/>
</dbReference>
<proteinExistence type="predicted"/>
<gene>
    <name evidence="2" type="ORF">RHGRI_013925</name>
</gene>
<sequence>MTNGDGDRRERSGGDRCCECGADELPRGIGCAAGRVHEERAAAGHQRGGSPVCGSQLRRISGVDGGQLRRCCERGVDELPGGIGCAAGRVHEERAAARHRQGGSPVSGGQLRRISGMDGDRLRRNSTGSVPIWAGLRFLSEETIQECEETERGGRQKVIMCMVE</sequence>
<evidence type="ECO:0000256" key="1">
    <source>
        <dbReference type="SAM" id="MobiDB-lite"/>
    </source>
</evidence>
<evidence type="ECO:0000313" key="2">
    <source>
        <dbReference type="EMBL" id="KAG5548397.1"/>
    </source>
</evidence>
<protein>
    <submittedName>
        <fullName evidence="2">Uncharacterized protein</fullName>
    </submittedName>
</protein>
<reference evidence="2" key="1">
    <citation type="submission" date="2020-08" db="EMBL/GenBank/DDBJ databases">
        <title>Plant Genome Project.</title>
        <authorList>
            <person name="Zhang R.-G."/>
        </authorList>
    </citation>
    <scope>NUCLEOTIDE SEQUENCE</scope>
    <source>
        <strain evidence="2">WSP0</strain>
        <tissue evidence="2">Leaf</tissue>
    </source>
</reference>
<evidence type="ECO:0000313" key="3">
    <source>
        <dbReference type="Proteomes" id="UP000823749"/>
    </source>
</evidence>
<accession>A0AAV6K7Z6</accession>
<feature type="region of interest" description="Disordered" evidence="1">
    <location>
        <begin position="96"/>
        <end position="126"/>
    </location>
</feature>
<organism evidence="2 3">
    <name type="scientific">Rhododendron griersonianum</name>
    <dbReference type="NCBI Taxonomy" id="479676"/>
    <lineage>
        <taxon>Eukaryota</taxon>
        <taxon>Viridiplantae</taxon>
        <taxon>Streptophyta</taxon>
        <taxon>Embryophyta</taxon>
        <taxon>Tracheophyta</taxon>
        <taxon>Spermatophyta</taxon>
        <taxon>Magnoliopsida</taxon>
        <taxon>eudicotyledons</taxon>
        <taxon>Gunneridae</taxon>
        <taxon>Pentapetalae</taxon>
        <taxon>asterids</taxon>
        <taxon>Ericales</taxon>
        <taxon>Ericaceae</taxon>
        <taxon>Ericoideae</taxon>
        <taxon>Rhodoreae</taxon>
        <taxon>Rhododendron</taxon>
    </lineage>
</organism>
<dbReference type="AlphaFoldDB" id="A0AAV6K7Z6"/>
<dbReference type="EMBL" id="JACTNZ010000005">
    <property type="protein sequence ID" value="KAG5548397.1"/>
    <property type="molecule type" value="Genomic_DNA"/>
</dbReference>
<comment type="caution">
    <text evidence="2">The sequence shown here is derived from an EMBL/GenBank/DDBJ whole genome shotgun (WGS) entry which is preliminary data.</text>
</comment>